<reference evidence="1 2" key="1">
    <citation type="journal article" date="2015" name="Genome Announc.">
        <title>Expanding the biotechnology potential of lactobacilli through comparative genomics of 213 strains and associated genera.</title>
        <authorList>
            <person name="Sun Z."/>
            <person name="Harris H.M."/>
            <person name="McCann A."/>
            <person name="Guo C."/>
            <person name="Argimon S."/>
            <person name="Zhang W."/>
            <person name="Yang X."/>
            <person name="Jeffery I.B."/>
            <person name="Cooney J.C."/>
            <person name="Kagawa T.F."/>
            <person name="Liu W."/>
            <person name="Song Y."/>
            <person name="Salvetti E."/>
            <person name="Wrobel A."/>
            <person name="Rasinkangas P."/>
            <person name="Parkhill J."/>
            <person name="Rea M.C."/>
            <person name="O'Sullivan O."/>
            <person name="Ritari J."/>
            <person name="Douillard F.P."/>
            <person name="Paul Ross R."/>
            <person name="Yang R."/>
            <person name="Briner A.E."/>
            <person name="Felis G.E."/>
            <person name="de Vos W.M."/>
            <person name="Barrangou R."/>
            <person name="Klaenhammer T.R."/>
            <person name="Caufield P.W."/>
            <person name="Cui Y."/>
            <person name="Zhang H."/>
            <person name="O'Toole P.W."/>
        </authorList>
    </citation>
    <scope>NUCLEOTIDE SEQUENCE [LARGE SCALE GENOMIC DNA]</scope>
    <source>
        <strain evidence="1 2">DSM 16634</strain>
    </source>
</reference>
<evidence type="ECO:0000313" key="2">
    <source>
        <dbReference type="Proteomes" id="UP000051324"/>
    </source>
</evidence>
<dbReference type="Gene3D" id="3.40.570.10">
    <property type="entry name" value="Extracellular Endonuclease, subunit A"/>
    <property type="match status" value="1"/>
</dbReference>
<proteinExistence type="predicted"/>
<protein>
    <submittedName>
        <fullName evidence="1">Uncharacterized protein</fullName>
    </submittedName>
</protein>
<dbReference type="EMBL" id="AZFT01000043">
    <property type="protein sequence ID" value="KRL85153.1"/>
    <property type="molecule type" value="Genomic_DNA"/>
</dbReference>
<evidence type="ECO:0000313" key="1">
    <source>
        <dbReference type="EMBL" id="KRL85153.1"/>
    </source>
</evidence>
<dbReference type="InterPro" id="IPR044929">
    <property type="entry name" value="DNA/RNA_non-sp_Endonuclease_sf"/>
</dbReference>
<dbReference type="Proteomes" id="UP000051324">
    <property type="component" value="Unassembled WGS sequence"/>
</dbReference>
<dbReference type="AlphaFoldDB" id="A0A0R1TV45"/>
<gene>
    <name evidence="1" type="ORF">FC32_GL000199</name>
</gene>
<keyword evidence="2" id="KW-1185">Reference proteome</keyword>
<dbReference type="PATRIC" id="fig|1423724.4.peg.209"/>
<name>A0A0R1TV45_9LACO</name>
<dbReference type="RefSeq" id="WP_025088029.1">
    <property type="nucleotide sequence ID" value="NZ_AZFT01000043.1"/>
</dbReference>
<accession>A0A0R1TV45</accession>
<sequence>MENEIKCIGFGKDVSEILAEISDGKFESEDFCRLFEKDDIKTIEYISKGRYFELGMENKLLLDSDRNFIENLKFNEELDSPEGKNLGWKVTLVNPSTRLISHNTISCSTKKCIENKRYPVKVTKNKDINIGNDIIHKGHLLAYDFFDCIPHVPVQFTKEKKGTKNKYNIYTQFKRANCNKKMIMVSSILKIKLATI</sequence>
<comment type="caution">
    <text evidence="1">The sequence shown here is derived from an EMBL/GenBank/DDBJ whole genome shotgun (WGS) entry which is preliminary data.</text>
</comment>
<organism evidence="1 2">
    <name type="scientific">Ligilactobacillus apodemi DSM 16634 = JCM 16172</name>
    <dbReference type="NCBI Taxonomy" id="1423724"/>
    <lineage>
        <taxon>Bacteria</taxon>
        <taxon>Bacillati</taxon>
        <taxon>Bacillota</taxon>
        <taxon>Bacilli</taxon>
        <taxon>Lactobacillales</taxon>
        <taxon>Lactobacillaceae</taxon>
        <taxon>Ligilactobacillus</taxon>
    </lineage>
</organism>
<dbReference type="STRING" id="1423724.FC32_GL000199"/>